<name>A0A8S3UXD9_MYTED</name>
<proteinExistence type="predicted"/>
<dbReference type="EMBL" id="CAJPWZ010003062">
    <property type="protein sequence ID" value="CAG2250735.1"/>
    <property type="molecule type" value="Genomic_DNA"/>
</dbReference>
<evidence type="ECO:0000313" key="1">
    <source>
        <dbReference type="EMBL" id="CAG2250735.1"/>
    </source>
</evidence>
<comment type="caution">
    <text evidence="1">The sequence shown here is derived from an EMBL/GenBank/DDBJ whole genome shotgun (WGS) entry which is preliminary data.</text>
</comment>
<accession>A0A8S3UXD9</accession>
<evidence type="ECO:0000313" key="2">
    <source>
        <dbReference type="Proteomes" id="UP000683360"/>
    </source>
</evidence>
<gene>
    <name evidence="1" type="ORF">MEDL_62421</name>
</gene>
<sequence>MILHNEPRESPLKSVVLRLGGFHMQMSFLGCIDIPCSRLGSSELLENIYASNTIEHMMSGKSVSRAVRGHSIIDCALYIMLLSKMIDVSLLGIEASTDENVNEVNAEDKEVIDTSSTEQINHPQSKYVLDGGSLLHRIQWPRGVTFGRIADLYVDHVCRKYNTAIVVFDGYENGPSTKDPTHQRRTKGIVGTKVLFKEDTPSNQRKNSS</sequence>
<dbReference type="Proteomes" id="UP000683360">
    <property type="component" value="Unassembled WGS sequence"/>
</dbReference>
<dbReference type="PANTHER" id="PTHR46704:SF1">
    <property type="entry name" value="TELOMERE LENGTH REGULATION PROTEIN TEL2 HOMOLOG"/>
    <property type="match status" value="1"/>
</dbReference>
<protein>
    <submittedName>
        <fullName evidence="1">Uncharacterized protein</fullName>
    </submittedName>
</protein>
<keyword evidence="2" id="KW-1185">Reference proteome</keyword>
<dbReference type="AlphaFoldDB" id="A0A8S3UXD9"/>
<reference evidence="1" key="1">
    <citation type="submission" date="2021-03" db="EMBL/GenBank/DDBJ databases">
        <authorList>
            <person name="Bekaert M."/>
        </authorList>
    </citation>
    <scope>NUCLEOTIDE SEQUENCE</scope>
</reference>
<dbReference type="OrthoDB" id="6106269at2759"/>
<dbReference type="PANTHER" id="PTHR46704">
    <property type="entry name" value="CXC DOMAIN-CONTAINING PROTEIN-RELATED"/>
    <property type="match status" value="1"/>
</dbReference>
<organism evidence="1 2">
    <name type="scientific">Mytilus edulis</name>
    <name type="common">Blue mussel</name>
    <dbReference type="NCBI Taxonomy" id="6550"/>
    <lineage>
        <taxon>Eukaryota</taxon>
        <taxon>Metazoa</taxon>
        <taxon>Spiralia</taxon>
        <taxon>Lophotrochozoa</taxon>
        <taxon>Mollusca</taxon>
        <taxon>Bivalvia</taxon>
        <taxon>Autobranchia</taxon>
        <taxon>Pteriomorphia</taxon>
        <taxon>Mytilida</taxon>
        <taxon>Mytiloidea</taxon>
        <taxon>Mytilidae</taxon>
        <taxon>Mytilinae</taxon>
        <taxon>Mytilus</taxon>
    </lineage>
</organism>